<evidence type="ECO:0000313" key="4">
    <source>
        <dbReference type="Proteomes" id="UP000640274"/>
    </source>
</evidence>
<dbReference type="InterPro" id="IPR037914">
    <property type="entry name" value="SpoVT-AbrB_sf"/>
</dbReference>
<dbReference type="SUPFAM" id="SSF89447">
    <property type="entry name" value="AbrB/MazE/MraZ-like"/>
    <property type="match status" value="1"/>
</dbReference>
<dbReference type="Pfam" id="PF04014">
    <property type="entry name" value="MazE_antitoxin"/>
    <property type="match status" value="1"/>
</dbReference>
<dbReference type="InterPro" id="IPR052731">
    <property type="entry name" value="B_subtilis_Trans_State_Reg"/>
</dbReference>
<evidence type="ECO:0000313" key="3">
    <source>
        <dbReference type="EMBL" id="MBJ6360826.1"/>
    </source>
</evidence>
<dbReference type="RefSeq" id="WP_199018377.1">
    <property type="nucleotide sequence ID" value="NZ_JAELUP010000014.1"/>
</dbReference>
<dbReference type="NCBIfam" id="TIGR01439">
    <property type="entry name" value="lp_hng_hel_AbrB"/>
    <property type="match status" value="1"/>
</dbReference>
<comment type="caution">
    <text evidence="3">The sequence shown here is derived from an EMBL/GenBank/DDBJ whole genome shotgun (WGS) entry which is preliminary data.</text>
</comment>
<keyword evidence="1 3" id="KW-0238">DNA-binding</keyword>
<dbReference type="AlphaFoldDB" id="A0A934IWZ3"/>
<dbReference type="PANTHER" id="PTHR36432:SF1">
    <property type="entry name" value="STAGE V SPORULATION PROTEIN T"/>
    <property type="match status" value="1"/>
</dbReference>
<reference evidence="3" key="1">
    <citation type="submission" date="2020-12" db="EMBL/GenBank/DDBJ databases">
        <authorList>
            <person name="Huq M.A."/>
        </authorList>
    </citation>
    <scope>NUCLEOTIDE SEQUENCE</scope>
    <source>
        <strain evidence="3">MAHUQ-46</strain>
    </source>
</reference>
<evidence type="ECO:0000259" key="2">
    <source>
        <dbReference type="PROSITE" id="PS51740"/>
    </source>
</evidence>
<dbReference type="EMBL" id="JAELUP010000014">
    <property type="protein sequence ID" value="MBJ6360826.1"/>
    <property type="molecule type" value="Genomic_DNA"/>
</dbReference>
<evidence type="ECO:0000256" key="1">
    <source>
        <dbReference type="PROSITE-ProRule" id="PRU01076"/>
    </source>
</evidence>
<proteinExistence type="predicted"/>
<dbReference type="Proteomes" id="UP000640274">
    <property type="component" value="Unassembled WGS sequence"/>
</dbReference>
<dbReference type="PROSITE" id="PS51740">
    <property type="entry name" value="SPOVT_ABRB"/>
    <property type="match status" value="1"/>
</dbReference>
<accession>A0A934IWZ3</accession>
<dbReference type="PANTHER" id="PTHR36432">
    <property type="match status" value="1"/>
</dbReference>
<gene>
    <name evidence="3" type="ORF">JFN88_05785</name>
</gene>
<dbReference type="InterPro" id="IPR007159">
    <property type="entry name" value="SpoVT-AbrB_dom"/>
</dbReference>
<feature type="domain" description="SpoVT-AbrB" evidence="2">
    <location>
        <begin position="5"/>
        <end position="50"/>
    </location>
</feature>
<sequence length="83" mass="9251">MKTTGIVRNLDSLGRVVIPMELRRTLNIESGDPIEVFVNGDQIVLRKYSPGCAVTGSTEDLIEFNGKQYSREAIRQLAKQAEI</sequence>
<dbReference type="SMART" id="SM00966">
    <property type="entry name" value="SpoVT_AbrB"/>
    <property type="match status" value="1"/>
</dbReference>
<organism evidence="3 4">
    <name type="scientific">Paenibacillus roseus</name>
    <dbReference type="NCBI Taxonomy" id="2798579"/>
    <lineage>
        <taxon>Bacteria</taxon>
        <taxon>Bacillati</taxon>
        <taxon>Bacillota</taxon>
        <taxon>Bacilli</taxon>
        <taxon>Bacillales</taxon>
        <taxon>Paenibacillaceae</taxon>
        <taxon>Paenibacillus</taxon>
    </lineage>
</organism>
<name>A0A934IWZ3_9BACL</name>
<dbReference type="Gene3D" id="2.10.260.10">
    <property type="match status" value="1"/>
</dbReference>
<keyword evidence="4" id="KW-1185">Reference proteome</keyword>
<dbReference type="GO" id="GO:0003677">
    <property type="term" value="F:DNA binding"/>
    <property type="evidence" value="ECO:0007669"/>
    <property type="project" value="UniProtKB-UniRule"/>
</dbReference>
<protein>
    <submittedName>
        <fullName evidence="3">AbrB/MazE/SpoVT family DNA-binding domain-containing protein</fullName>
    </submittedName>
</protein>